<dbReference type="InterPro" id="IPR036291">
    <property type="entry name" value="NAD(P)-bd_dom_sf"/>
</dbReference>
<dbReference type="Pfam" id="PF01408">
    <property type="entry name" value="GFO_IDH_MocA"/>
    <property type="match status" value="1"/>
</dbReference>
<evidence type="ECO:0000313" key="4">
    <source>
        <dbReference type="EMBL" id="MDI9261166.1"/>
    </source>
</evidence>
<protein>
    <submittedName>
        <fullName evidence="4">Gfo/Idh/MocA family oxidoreductase</fullName>
    </submittedName>
</protein>
<evidence type="ECO:0000313" key="5">
    <source>
        <dbReference type="Proteomes" id="UP001529245"/>
    </source>
</evidence>
<feature type="domain" description="Gfo/Idh/MocA-like oxidoreductase N-terminal" evidence="2">
    <location>
        <begin position="14"/>
        <end position="118"/>
    </location>
</feature>
<evidence type="ECO:0000259" key="3">
    <source>
        <dbReference type="Pfam" id="PF22725"/>
    </source>
</evidence>
<name>A0ABT6Y1G9_ALISE</name>
<keyword evidence="1" id="KW-0560">Oxidoreductase</keyword>
<dbReference type="EMBL" id="JASGCB010000036">
    <property type="protein sequence ID" value="MDI9261166.1"/>
    <property type="molecule type" value="Genomic_DNA"/>
</dbReference>
<sequence>MIRLAMLSFWHVHARDYARQAQAHPEAEIVAVWDEDEQRGSLEALRLGVPFYRSLSEVLSQDIDGVIVDAPTNIHFDVILEALKYRKHVFTEKVLTLTYREALRIVEEARRANCILTVSLPRIGDRYTIAIKNILYSGLLGNLTYARVRLAHNGALANWLPQYFYSFNECGGGALTDLGCHPLYLLRIFLGMPERLVAQYGYFSDKEVEDNAVAVLSYSNGALGVVEAAFVSSHSHFSIEIFGTKGSLIYGFPQNKLLLKENEAENWIEYTLPSSLPSVFEQWISCIKSDRFPYENIELALDLSKLVEACNLSWKRKSTVELSEISG</sequence>
<dbReference type="SUPFAM" id="SSF51735">
    <property type="entry name" value="NAD(P)-binding Rossmann-fold domains"/>
    <property type="match status" value="1"/>
</dbReference>
<dbReference type="PANTHER" id="PTHR43818">
    <property type="entry name" value="BCDNA.GH03377"/>
    <property type="match status" value="1"/>
</dbReference>
<evidence type="ECO:0000256" key="1">
    <source>
        <dbReference type="ARBA" id="ARBA00023002"/>
    </source>
</evidence>
<feature type="domain" description="GFO/IDH/MocA-like oxidoreductase" evidence="3">
    <location>
        <begin position="130"/>
        <end position="248"/>
    </location>
</feature>
<reference evidence="4 5" key="1">
    <citation type="submission" date="2023-04" db="EMBL/GenBank/DDBJ databases">
        <title>A. sendaiensis sub sp. chiapanensis a novel subspecie with specific adaptation in bacterial cell wall isolated from an active volcano.</title>
        <authorList>
            <person name="Alvarez Gutierrez P.E."/>
            <person name="Ortiz Cortes L.Y."/>
        </authorList>
    </citation>
    <scope>NUCLEOTIDE SEQUENCE [LARGE SCALE GENOMIC DNA]</scope>
    <source>
        <strain evidence="4 5">PA2</strain>
    </source>
</reference>
<dbReference type="InterPro" id="IPR050463">
    <property type="entry name" value="Gfo/Idh/MocA_oxidrdct_glycsds"/>
</dbReference>
<dbReference type="SUPFAM" id="SSF55347">
    <property type="entry name" value="Glyceraldehyde-3-phosphate dehydrogenase-like, C-terminal domain"/>
    <property type="match status" value="1"/>
</dbReference>
<dbReference type="Pfam" id="PF22725">
    <property type="entry name" value="GFO_IDH_MocA_C3"/>
    <property type="match status" value="1"/>
</dbReference>
<dbReference type="RefSeq" id="WP_283204567.1">
    <property type="nucleotide sequence ID" value="NZ_JASGCB010000036.1"/>
</dbReference>
<accession>A0ABT6Y1G9</accession>
<organism evidence="4 5">
    <name type="scientific">Alicyclobacillus sendaiensis PA2</name>
    <dbReference type="NCBI Taxonomy" id="3029425"/>
    <lineage>
        <taxon>Bacteria</taxon>
        <taxon>Bacillati</taxon>
        <taxon>Bacillota</taxon>
        <taxon>Bacilli</taxon>
        <taxon>Bacillales</taxon>
        <taxon>Alicyclobacillaceae</taxon>
        <taxon>Alicyclobacillus</taxon>
    </lineage>
</organism>
<keyword evidence="5" id="KW-1185">Reference proteome</keyword>
<evidence type="ECO:0000259" key="2">
    <source>
        <dbReference type="Pfam" id="PF01408"/>
    </source>
</evidence>
<comment type="caution">
    <text evidence="4">The sequence shown here is derived from an EMBL/GenBank/DDBJ whole genome shotgun (WGS) entry which is preliminary data.</text>
</comment>
<dbReference type="Proteomes" id="UP001529245">
    <property type="component" value="Unassembled WGS sequence"/>
</dbReference>
<dbReference type="Gene3D" id="3.40.50.720">
    <property type="entry name" value="NAD(P)-binding Rossmann-like Domain"/>
    <property type="match status" value="1"/>
</dbReference>
<dbReference type="Gene3D" id="3.30.360.10">
    <property type="entry name" value="Dihydrodipicolinate Reductase, domain 2"/>
    <property type="match status" value="1"/>
</dbReference>
<dbReference type="InterPro" id="IPR000683">
    <property type="entry name" value="Gfo/Idh/MocA-like_OxRdtase_N"/>
</dbReference>
<gene>
    <name evidence="4" type="ORF">QID03_13455</name>
</gene>
<dbReference type="InterPro" id="IPR055170">
    <property type="entry name" value="GFO_IDH_MocA-like_dom"/>
</dbReference>
<dbReference type="PANTHER" id="PTHR43818:SF11">
    <property type="entry name" value="BCDNA.GH03377"/>
    <property type="match status" value="1"/>
</dbReference>
<proteinExistence type="predicted"/>